<evidence type="ECO:0000256" key="1">
    <source>
        <dbReference type="SAM" id="Phobius"/>
    </source>
</evidence>
<feature type="transmembrane region" description="Helical" evidence="1">
    <location>
        <begin position="73"/>
        <end position="95"/>
    </location>
</feature>
<dbReference type="AlphaFoldDB" id="J3PHF4"/>
<reference evidence="3" key="5">
    <citation type="submission" date="2018-04" db="UniProtKB">
        <authorList>
            <consortium name="EnsemblFungi"/>
        </authorList>
    </citation>
    <scope>IDENTIFICATION</scope>
    <source>
        <strain evidence="3">R3-111a-1</strain>
    </source>
</reference>
<sequence>MITFTPNCTFPTAYLGFVQAPPIRGTMEIVWSCLSVILLCTWSILHLNVPPQHRPRGWRQKMRWELAQLRKKLKWMVITLVAPELLLGFVFVAFISVRQSTKKLQELANDDRVPWSKTHSWFANQGGFFIHFPPHLWDPPATESATRSLQLGSDESAIELGSMEEQGLGFPNSRLLRKRQKKYDRRRARAIRKYGSLPGKLCDNFHKYVQKEARHIEQEGDDAAADDHLRHISDTWVVNSQQLLYLRGEGIIKRLPKLEEEELQDRNKSNAIVKLLAITQVCWLATQLVTRAARGLPVTTLEISAVAYVANSLVIYLLQWDSIKDLTVPVRLEASRPPNKTQFVRIIEKKGKNILPHTVATDPVIVNGTAHFWHTGDPGWYFFGVVGLGGLLFGGIHLAAWGFAFPTLLERKLWQASALVTVSTPMFDFLIMWLEIGYIESTWAGGTISVGITVVSILVYAAARLFTLVESFRSLYFLPPTAYQTTWTKNAPHFG</sequence>
<proteinExistence type="predicted"/>
<organism evidence="2">
    <name type="scientific">Gaeumannomyces tritici (strain R3-111a-1)</name>
    <name type="common">Wheat and barley take-all root rot fungus</name>
    <name type="synonym">Gaeumannomyces graminis var. tritici</name>
    <dbReference type="NCBI Taxonomy" id="644352"/>
    <lineage>
        <taxon>Eukaryota</taxon>
        <taxon>Fungi</taxon>
        <taxon>Dikarya</taxon>
        <taxon>Ascomycota</taxon>
        <taxon>Pezizomycotina</taxon>
        <taxon>Sordariomycetes</taxon>
        <taxon>Sordariomycetidae</taxon>
        <taxon>Magnaporthales</taxon>
        <taxon>Magnaporthaceae</taxon>
        <taxon>Gaeumannomyces</taxon>
    </lineage>
</organism>
<feature type="transmembrane region" description="Helical" evidence="1">
    <location>
        <begin position="380"/>
        <end position="404"/>
    </location>
</feature>
<dbReference type="STRING" id="644352.J3PHF4"/>
<feature type="transmembrane region" description="Helical" evidence="1">
    <location>
        <begin position="29"/>
        <end position="49"/>
    </location>
</feature>
<dbReference type="HOGENOM" id="CLU_022883_4_1_1"/>
<dbReference type="RefSeq" id="XP_009229099.1">
    <property type="nucleotide sequence ID" value="XM_009230835.1"/>
</dbReference>
<dbReference type="GeneID" id="20353391"/>
<keyword evidence="1" id="KW-1133">Transmembrane helix</keyword>
<dbReference type="PANTHER" id="PTHR35043">
    <property type="entry name" value="TRANSCRIPTION FACTOR DOMAIN-CONTAINING PROTEIN"/>
    <property type="match status" value="1"/>
</dbReference>
<accession>J3PHF4</accession>
<name>J3PHF4_GAET3</name>
<keyword evidence="1" id="KW-0472">Membrane</keyword>
<evidence type="ECO:0000313" key="2">
    <source>
        <dbReference type="EMBL" id="EJT69314.1"/>
    </source>
</evidence>
<protein>
    <submittedName>
        <fullName evidence="2 3">Uncharacterized protein</fullName>
    </submittedName>
</protein>
<feature type="transmembrane region" description="Helical" evidence="1">
    <location>
        <begin position="416"/>
        <end position="436"/>
    </location>
</feature>
<reference evidence="2" key="3">
    <citation type="submission" date="2010-09" db="EMBL/GenBank/DDBJ databases">
        <title>Annotation of Gaeumannomyces graminis var. tritici R3-111a-1.</title>
        <authorList>
            <consortium name="The Broad Institute Genome Sequencing Platform"/>
            <person name="Ma L.-J."/>
            <person name="Dead R."/>
            <person name="Young S.K."/>
            <person name="Zeng Q."/>
            <person name="Gargeya S."/>
            <person name="Fitzgerald M."/>
            <person name="Haas B."/>
            <person name="Abouelleil A."/>
            <person name="Alvarado L."/>
            <person name="Arachchi H.M."/>
            <person name="Berlin A."/>
            <person name="Brown A."/>
            <person name="Chapman S.B."/>
            <person name="Chen Z."/>
            <person name="Dunbar C."/>
            <person name="Freedman E."/>
            <person name="Gearin G."/>
            <person name="Gellesch M."/>
            <person name="Goldberg J."/>
            <person name="Griggs A."/>
            <person name="Gujja S."/>
            <person name="Heiman D."/>
            <person name="Howarth C."/>
            <person name="Larson L."/>
            <person name="Lui A."/>
            <person name="MacDonald P.J.P."/>
            <person name="Mehta T."/>
            <person name="Montmayeur A."/>
            <person name="Murphy C."/>
            <person name="Neiman D."/>
            <person name="Pearson M."/>
            <person name="Priest M."/>
            <person name="Roberts A."/>
            <person name="Saif S."/>
            <person name="Shea T."/>
            <person name="Shenoy N."/>
            <person name="Sisk P."/>
            <person name="Stolte C."/>
            <person name="Sykes S."/>
            <person name="Yandava C."/>
            <person name="Wortman J."/>
            <person name="Nusbaum C."/>
            <person name="Birren B."/>
        </authorList>
    </citation>
    <scope>NUCLEOTIDE SEQUENCE</scope>
    <source>
        <strain evidence="2">R3-111a-1</strain>
    </source>
</reference>
<keyword evidence="1" id="KW-0812">Transmembrane</keyword>
<reference evidence="3" key="4">
    <citation type="journal article" date="2015" name="G3 (Bethesda)">
        <title>Genome sequences of three phytopathogenic species of the Magnaporthaceae family of fungi.</title>
        <authorList>
            <person name="Okagaki L.H."/>
            <person name="Nunes C.C."/>
            <person name="Sailsbery J."/>
            <person name="Clay B."/>
            <person name="Brown D."/>
            <person name="John T."/>
            <person name="Oh Y."/>
            <person name="Young N."/>
            <person name="Fitzgerald M."/>
            <person name="Haas B.J."/>
            <person name="Zeng Q."/>
            <person name="Young S."/>
            <person name="Adiconis X."/>
            <person name="Fan L."/>
            <person name="Levin J.Z."/>
            <person name="Mitchell T.K."/>
            <person name="Okubara P.A."/>
            <person name="Farman M.L."/>
            <person name="Kohn L.M."/>
            <person name="Birren B."/>
            <person name="Ma L.-J."/>
            <person name="Dean R.A."/>
        </authorList>
    </citation>
    <scope>NUCLEOTIDE SEQUENCE</scope>
    <source>
        <strain evidence="3">R3-111a-1</strain>
    </source>
</reference>
<evidence type="ECO:0000313" key="3">
    <source>
        <dbReference type="EnsemblFungi" id="EJT69314"/>
    </source>
</evidence>
<dbReference type="PANTHER" id="PTHR35043:SF7">
    <property type="entry name" value="TRANSCRIPTION FACTOR DOMAIN-CONTAINING PROTEIN"/>
    <property type="match status" value="1"/>
</dbReference>
<feature type="transmembrane region" description="Helical" evidence="1">
    <location>
        <begin position="442"/>
        <end position="463"/>
    </location>
</feature>
<gene>
    <name evidence="3" type="primary">20353391</name>
    <name evidence="2" type="ORF">GGTG_12933</name>
</gene>
<dbReference type="EMBL" id="GL385404">
    <property type="protein sequence ID" value="EJT69314.1"/>
    <property type="molecule type" value="Genomic_DNA"/>
</dbReference>
<evidence type="ECO:0000313" key="4">
    <source>
        <dbReference type="Proteomes" id="UP000006039"/>
    </source>
</evidence>
<dbReference type="VEuPathDB" id="FungiDB:GGTG_12933"/>
<dbReference type="eggNOG" id="ENOG502SPX8">
    <property type="taxonomic scope" value="Eukaryota"/>
</dbReference>
<dbReference type="EnsemblFungi" id="EJT69314">
    <property type="protein sequence ID" value="EJT69314"/>
    <property type="gene ID" value="GGTG_12933"/>
</dbReference>
<dbReference type="Proteomes" id="UP000006039">
    <property type="component" value="Unassembled WGS sequence"/>
</dbReference>
<dbReference type="OrthoDB" id="3061561at2759"/>
<keyword evidence="4" id="KW-1185">Reference proteome</keyword>
<reference evidence="2" key="2">
    <citation type="submission" date="2010-07" db="EMBL/GenBank/DDBJ databases">
        <authorList>
            <consortium name="The Broad Institute Genome Sequencing Platform"/>
            <consortium name="Broad Institute Genome Sequencing Center for Infectious Disease"/>
            <person name="Ma L.-J."/>
            <person name="Dead R."/>
            <person name="Young S."/>
            <person name="Zeng Q."/>
            <person name="Koehrsen M."/>
            <person name="Alvarado L."/>
            <person name="Berlin A."/>
            <person name="Chapman S.B."/>
            <person name="Chen Z."/>
            <person name="Freedman E."/>
            <person name="Gellesch M."/>
            <person name="Goldberg J."/>
            <person name="Griggs A."/>
            <person name="Gujja S."/>
            <person name="Heilman E.R."/>
            <person name="Heiman D."/>
            <person name="Hepburn T."/>
            <person name="Howarth C."/>
            <person name="Jen D."/>
            <person name="Larson L."/>
            <person name="Mehta T."/>
            <person name="Neiman D."/>
            <person name="Pearson M."/>
            <person name="Roberts A."/>
            <person name="Saif S."/>
            <person name="Shea T."/>
            <person name="Shenoy N."/>
            <person name="Sisk P."/>
            <person name="Stolte C."/>
            <person name="Sykes S."/>
            <person name="Walk T."/>
            <person name="White J."/>
            <person name="Yandava C."/>
            <person name="Haas B."/>
            <person name="Nusbaum C."/>
            <person name="Birren B."/>
        </authorList>
    </citation>
    <scope>NUCLEOTIDE SEQUENCE</scope>
    <source>
        <strain evidence="2">R3-111a-1</strain>
    </source>
</reference>
<reference evidence="4" key="1">
    <citation type="submission" date="2010-07" db="EMBL/GenBank/DDBJ databases">
        <title>The genome sequence of Gaeumannomyces graminis var. tritici strain R3-111a-1.</title>
        <authorList>
            <consortium name="The Broad Institute Genome Sequencing Platform"/>
            <person name="Ma L.-J."/>
            <person name="Dead R."/>
            <person name="Young S."/>
            <person name="Zeng Q."/>
            <person name="Koehrsen M."/>
            <person name="Alvarado L."/>
            <person name="Berlin A."/>
            <person name="Chapman S.B."/>
            <person name="Chen Z."/>
            <person name="Freedman E."/>
            <person name="Gellesch M."/>
            <person name="Goldberg J."/>
            <person name="Griggs A."/>
            <person name="Gujja S."/>
            <person name="Heilman E.R."/>
            <person name="Heiman D."/>
            <person name="Hepburn T."/>
            <person name="Howarth C."/>
            <person name="Jen D."/>
            <person name="Larson L."/>
            <person name="Mehta T."/>
            <person name="Neiman D."/>
            <person name="Pearson M."/>
            <person name="Roberts A."/>
            <person name="Saif S."/>
            <person name="Shea T."/>
            <person name="Shenoy N."/>
            <person name="Sisk P."/>
            <person name="Stolte C."/>
            <person name="Sykes S."/>
            <person name="Walk T."/>
            <person name="White J."/>
            <person name="Yandava C."/>
            <person name="Haas B."/>
            <person name="Nusbaum C."/>
            <person name="Birren B."/>
        </authorList>
    </citation>
    <scope>NUCLEOTIDE SEQUENCE [LARGE SCALE GENOMIC DNA]</scope>
    <source>
        <strain evidence="4">R3-111a-1</strain>
    </source>
</reference>